<gene>
    <name evidence="1" type="ORF">LEP1GSC060_1387</name>
</gene>
<reference evidence="1" key="1">
    <citation type="submission" date="2013-03" db="EMBL/GenBank/DDBJ databases">
        <authorList>
            <person name="Harkins D.M."/>
            <person name="Durkin A.S."/>
            <person name="Brinkac L.M."/>
            <person name="Haft D.H."/>
            <person name="Selengut J.D."/>
            <person name="Sanka R."/>
            <person name="DePew J."/>
            <person name="Purushe J."/>
            <person name="Hartskeerl R.A."/>
            <person name="Ahmed A."/>
            <person name="van der Linden H."/>
            <person name="Goris M.G.A."/>
            <person name="Vinetz J.M."/>
            <person name="Sutton G.G."/>
            <person name="Nierman W.C."/>
            <person name="Fouts D.E."/>
        </authorList>
    </citation>
    <scope>NUCLEOTIDE SEQUENCE [LARGE SCALE GENOMIC DNA]</scope>
    <source>
        <strain evidence="1">ICFT</strain>
    </source>
</reference>
<dbReference type="EMBL" id="AOHC02000025">
    <property type="protein sequence ID" value="EMY78257.1"/>
    <property type="molecule type" value="Genomic_DNA"/>
</dbReference>
<dbReference type="Proteomes" id="UP000012313">
    <property type="component" value="Unassembled WGS sequence"/>
</dbReference>
<dbReference type="AlphaFoldDB" id="N1WLY6"/>
<sequence length="50" mass="5699">MALKNRMFDLFAELGNFFRQTSGFNDFKSSDTVLKDLAVNLEKYYTLGAA</sequence>
<accession>N1WLY6</accession>
<keyword evidence="2" id="KW-1185">Reference proteome</keyword>
<protein>
    <submittedName>
        <fullName evidence="1">Uncharacterized protein</fullName>
    </submittedName>
</protein>
<name>N1WLY6_9LEPT</name>
<evidence type="ECO:0000313" key="2">
    <source>
        <dbReference type="Proteomes" id="UP000012313"/>
    </source>
</evidence>
<proteinExistence type="predicted"/>
<evidence type="ECO:0000313" key="1">
    <source>
        <dbReference type="EMBL" id="EMY78257.1"/>
    </source>
</evidence>
<organism evidence="1 2">
    <name type="scientific">Leptospira weilii serovar Ranarum str. ICFT</name>
    <dbReference type="NCBI Taxonomy" id="1218598"/>
    <lineage>
        <taxon>Bacteria</taxon>
        <taxon>Pseudomonadati</taxon>
        <taxon>Spirochaetota</taxon>
        <taxon>Spirochaetia</taxon>
        <taxon>Leptospirales</taxon>
        <taxon>Leptospiraceae</taxon>
        <taxon>Leptospira</taxon>
    </lineage>
</organism>
<dbReference type="RefSeq" id="WP_003000579.1">
    <property type="nucleotide sequence ID" value="NZ_AOHC02000025.1"/>
</dbReference>
<comment type="caution">
    <text evidence="1">The sequence shown here is derived from an EMBL/GenBank/DDBJ whole genome shotgun (WGS) entry which is preliminary data.</text>
</comment>